<organism evidence="1 2">
    <name type="scientific">Pantoea septica</name>
    <dbReference type="NCBI Taxonomy" id="472695"/>
    <lineage>
        <taxon>Bacteria</taxon>
        <taxon>Pseudomonadati</taxon>
        <taxon>Pseudomonadota</taxon>
        <taxon>Gammaproteobacteria</taxon>
        <taxon>Enterobacterales</taxon>
        <taxon>Erwiniaceae</taxon>
        <taxon>Pantoea</taxon>
    </lineage>
</organism>
<dbReference type="EMBL" id="MLJJ01000007">
    <property type="protein sequence ID" value="ORN01670.1"/>
    <property type="molecule type" value="Genomic_DNA"/>
</dbReference>
<evidence type="ECO:0000313" key="2">
    <source>
        <dbReference type="Proteomes" id="UP000193785"/>
    </source>
</evidence>
<keyword evidence="2" id="KW-1185">Reference proteome</keyword>
<comment type="caution">
    <text evidence="1">The sequence shown here is derived from an EMBL/GenBank/DDBJ whole genome shotgun (WGS) entry which is preliminary data.</text>
</comment>
<reference evidence="1 2" key="1">
    <citation type="journal article" date="2017" name="Antonie Van Leeuwenhoek">
        <title>Phylogenomic resolution of the bacterial genus Pantoea and its relationship with Erwinia and Tatumella.</title>
        <authorList>
            <person name="Palmer M."/>
            <person name="Steenkamp E.T."/>
            <person name="Coetzee M.P."/>
            <person name="Chan W.Y."/>
            <person name="van Zyl E."/>
            <person name="De Maayer P."/>
            <person name="Coutinho T.A."/>
            <person name="Blom J."/>
            <person name="Smits T.H."/>
            <person name="Duffy B."/>
            <person name="Venter S.N."/>
        </authorList>
    </citation>
    <scope>NUCLEOTIDE SEQUENCE [LARGE SCALE GENOMIC DNA]</scope>
    <source>
        <strain evidence="1 2">LMG 5345</strain>
    </source>
</reference>
<proteinExistence type="predicted"/>
<evidence type="ECO:0000313" key="1">
    <source>
        <dbReference type="EMBL" id="ORN01670.1"/>
    </source>
</evidence>
<sequence>MLSEKAVITFYNINKAGYYAQGSKQPAFGGVLETLSDLQRWAKPKKLKQTKTYEANEERYPCYLVDAKKNGDDWALLMWNEIPSNGQQVPSISETAQFGADPEVILNPLQQGSIPGYATYFWLLPDKNLLATVRLHNKLTSQASLQYYLQCFLKQSSQHVVSKPFTNEDGSVEVQITGYKSDPSDPDEEKKHYNPRFSSSLVRNGGKHEVIRQNAEKIKKIERVVELDLAKPEQLGLWQKMLQVVHLDAPQGAGISTKVRYTVAPDITLKDVNAMIDDWEADPSEVNDYGFYFEGETNKPYWLSKSLARMDFELELERENVEFVQLESLLNDLVKKKNTILKGAGLL</sequence>
<accession>A0ABX3UUM9</accession>
<gene>
    <name evidence="1" type="ORF">HA46_05605</name>
</gene>
<dbReference type="RefSeq" id="WP_084882830.1">
    <property type="nucleotide sequence ID" value="NZ_MLJJ01000007.1"/>
</dbReference>
<dbReference type="Proteomes" id="UP000193785">
    <property type="component" value="Unassembled WGS sequence"/>
</dbReference>
<name>A0ABX3UUM9_9GAMM</name>
<protein>
    <submittedName>
        <fullName evidence="1">Uncharacterized protein</fullName>
    </submittedName>
</protein>